<dbReference type="AlphaFoldDB" id="A0A4P8WLW9"/>
<gene>
    <name evidence="1" type="ORF">FEJ81_19890</name>
</gene>
<proteinExistence type="predicted"/>
<reference evidence="2" key="1">
    <citation type="submission" date="2019-05" db="EMBL/GenBank/DDBJ databases">
        <title>Genome sequence and methylation pattern of the halophilic Archaeon Natrinema versiforme BOL5-4.</title>
        <authorList>
            <person name="DasSarma P."/>
            <person name="Anton B.P."/>
            <person name="DasSarma S.L."/>
            <person name="Martinez F.L."/>
            <person name="Guzman D."/>
            <person name="Roberts R.J."/>
            <person name="DasSarma S."/>
        </authorList>
    </citation>
    <scope>NUCLEOTIDE SEQUENCE [LARGE SCALE GENOMIC DNA]</scope>
    <source>
        <strain evidence="2">BOL5-4</strain>
        <plasmid evidence="2">pnve500</plasmid>
    </source>
</reference>
<accession>A0A4P8WLW9</accession>
<geneLocation type="plasmid" evidence="2">
    <name>pnve500</name>
</geneLocation>
<name>A0A4P8WLW9_9EURY</name>
<dbReference type="EMBL" id="CP040331">
    <property type="protein sequence ID" value="QCS44577.1"/>
    <property type="molecule type" value="Genomic_DNA"/>
</dbReference>
<dbReference type="InterPro" id="IPR029060">
    <property type="entry name" value="PIN-like_dom_sf"/>
</dbReference>
<dbReference type="Proteomes" id="UP000302218">
    <property type="component" value="Plasmid pNVE500"/>
</dbReference>
<evidence type="ECO:0000313" key="2">
    <source>
        <dbReference type="Proteomes" id="UP000302218"/>
    </source>
</evidence>
<dbReference type="SUPFAM" id="SSF88723">
    <property type="entry name" value="PIN domain-like"/>
    <property type="match status" value="1"/>
</dbReference>
<dbReference type="InterPro" id="IPR036305">
    <property type="entry name" value="RGS_sf"/>
</dbReference>
<organism evidence="1 2">
    <name type="scientific">Natrinema versiforme</name>
    <dbReference type="NCBI Taxonomy" id="88724"/>
    <lineage>
        <taxon>Archaea</taxon>
        <taxon>Methanobacteriati</taxon>
        <taxon>Methanobacteriota</taxon>
        <taxon>Stenosarchaea group</taxon>
        <taxon>Halobacteria</taxon>
        <taxon>Halobacteriales</taxon>
        <taxon>Natrialbaceae</taxon>
        <taxon>Natrinema</taxon>
    </lineage>
</organism>
<evidence type="ECO:0008006" key="3">
    <source>
        <dbReference type="Google" id="ProtNLM"/>
    </source>
</evidence>
<dbReference type="SUPFAM" id="SSF48097">
    <property type="entry name" value="Regulator of G-protein signaling, RGS"/>
    <property type="match status" value="1"/>
</dbReference>
<keyword evidence="1" id="KW-0614">Plasmid</keyword>
<sequence length="265" mass="31014">MTRYFVDTNVLIGLTFSHDRWAVEAERILDGHNTLFTSEFVIYEYCSRPQGAPRVVSDPDQLQVDPDDTDGVFGTVLEDFQENVEDNIPMYNREIDLQRYDGLSFERILEIFFNNIEVRSQAKPHFVRHFQDYFSSREITPRNAKRCVEDLRDRVLHDAKERKDALMDAVHVMSSTYDDQERARGLVKEHIGIRESRIPPVDSQWLLDAIGLAERDMLQRIVTGDKKDIVRYQQQLTSLFDVSILYILDEFHTRSQVGQDSHEIL</sequence>
<protein>
    <recommendedName>
        <fullName evidence="3">PIN domain-containing protein</fullName>
    </recommendedName>
</protein>
<evidence type="ECO:0000313" key="1">
    <source>
        <dbReference type="EMBL" id="QCS44577.1"/>
    </source>
</evidence>
<dbReference type="KEGG" id="nvr:FEJ81_19890"/>
<dbReference type="OrthoDB" id="225142at2157"/>